<reference evidence="2 3" key="1">
    <citation type="journal article" date="2015" name="Microbiome">
        <title>Genomic resolution of linkages in carbon, nitrogen, and sulfur cycling among widespread estuary sediment bacteria.</title>
        <authorList>
            <person name="Baker B.J."/>
            <person name="Lazar C.S."/>
            <person name="Teske A.P."/>
            <person name="Dick G.J."/>
        </authorList>
    </citation>
    <scope>NUCLEOTIDE SEQUENCE [LARGE SCALE GENOMIC DNA]</scope>
    <source>
        <strain evidence="2">DG_26</strain>
    </source>
</reference>
<dbReference type="InterPro" id="IPR041489">
    <property type="entry name" value="PDZ_6"/>
</dbReference>
<evidence type="ECO:0000313" key="3">
    <source>
        <dbReference type="Proteomes" id="UP000051124"/>
    </source>
</evidence>
<dbReference type="Gene3D" id="2.40.70.10">
    <property type="entry name" value="Acid Proteases"/>
    <property type="match status" value="2"/>
</dbReference>
<protein>
    <recommendedName>
        <fullName evidence="1">PDZ domain-containing protein</fullName>
    </recommendedName>
</protein>
<dbReference type="SUPFAM" id="SSF50156">
    <property type="entry name" value="PDZ domain-like"/>
    <property type="match status" value="1"/>
</dbReference>
<dbReference type="Pfam" id="PF17820">
    <property type="entry name" value="PDZ_6"/>
    <property type="match status" value="1"/>
</dbReference>
<gene>
    <name evidence="2" type="ORF">AMJ40_06660</name>
</gene>
<dbReference type="InterPro" id="IPR021109">
    <property type="entry name" value="Peptidase_aspartic_dom_sf"/>
</dbReference>
<dbReference type="CDD" id="cd05483">
    <property type="entry name" value="retropepsin_like_bacteria"/>
    <property type="match status" value="1"/>
</dbReference>
<dbReference type="InterPro" id="IPR001478">
    <property type="entry name" value="PDZ"/>
</dbReference>
<name>A0A0S7WFF6_UNCT6</name>
<organism evidence="2 3">
    <name type="scientific">candidate division TA06 bacterium DG_26</name>
    <dbReference type="NCBI Taxonomy" id="1703771"/>
    <lineage>
        <taxon>Bacteria</taxon>
        <taxon>Bacteria division TA06</taxon>
    </lineage>
</organism>
<feature type="domain" description="PDZ" evidence="1">
    <location>
        <begin position="322"/>
        <end position="377"/>
    </location>
</feature>
<evidence type="ECO:0000259" key="1">
    <source>
        <dbReference type="PROSITE" id="PS50106"/>
    </source>
</evidence>
<evidence type="ECO:0000313" key="2">
    <source>
        <dbReference type="EMBL" id="KPJ48896.1"/>
    </source>
</evidence>
<dbReference type="PROSITE" id="PS51257">
    <property type="entry name" value="PROKAR_LIPOPROTEIN"/>
    <property type="match status" value="1"/>
</dbReference>
<dbReference type="EMBL" id="LIZT01000087">
    <property type="protein sequence ID" value="KPJ48896.1"/>
    <property type="molecule type" value="Genomic_DNA"/>
</dbReference>
<proteinExistence type="predicted"/>
<comment type="caution">
    <text evidence="2">The sequence shown here is derived from an EMBL/GenBank/DDBJ whole genome shotgun (WGS) entry which is preliminary data.</text>
</comment>
<dbReference type="InterPro" id="IPR034122">
    <property type="entry name" value="Retropepsin-like_bacterial"/>
</dbReference>
<dbReference type="Pfam" id="PF13650">
    <property type="entry name" value="Asp_protease_2"/>
    <property type="match status" value="2"/>
</dbReference>
<dbReference type="AlphaFoldDB" id="A0A0S7WFF6"/>
<dbReference type="Gene3D" id="2.30.42.10">
    <property type="match status" value="1"/>
</dbReference>
<dbReference type="SMART" id="SM00228">
    <property type="entry name" value="PDZ"/>
    <property type="match status" value="1"/>
</dbReference>
<dbReference type="InterPro" id="IPR036034">
    <property type="entry name" value="PDZ_sf"/>
</dbReference>
<accession>A0A0S7WFF6</accession>
<dbReference type="PROSITE" id="PS50106">
    <property type="entry name" value="PDZ"/>
    <property type="match status" value="1"/>
</dbReference>
<dbReference type="Proteomes" id="UP000051124">
    <property type="component" value="Unassembled WGS sequence"/>
</dbReference>
<sequence>MEQFARKSGILGVILVLICGCTQVRMISKFNSGRPVLGEEPSMVPFDLREHAISVRVKVNDNPKEYDFVLDTGALTMIDEKIAKELNLERGAEMPTPDKTKKVYLTKGKVAISLGGARVEDFIVPIFDISSSVGSAAAIDGFIGSDFLRFFKVTIDYSKKTLFLSLNTDSSEPAHGAYTMKIDKPFPLRFPVVKCTIDGDVVAKGMIDTGCSYGLVIPLSFVERLPERSRRQLIRSKGLIAEWPFTKADHNYLTRIESLNVGTMEVRNIPAIFAELPSNRPDLLLGKDFLSQFLVTINYPKNEMTLVSHETIRFKENIFSTGLALEEHEHGRIVVKGLWEGSPADRDGIQPGDEILKVGSKSVRDVGYTEIKKILRDETIQDIELLVRTSDGEKSVVLRKEMLLPDVMEE</sequence>